<dbReference type="Proteomes" id="UP001597526">
    <property type="component" value="Unassembled WGS sequence"/>
</dbReference>
<organism evidence="9 10">
    <name type="scientific">Croceitalea marina</name>
    <dbReference type="NCBI Taxonomy" id="1775166"/>
    <lineage>
        <taxon>Bacteria</taxon>
        <taxon>Pseudomonadati</taxon>
        <taxon>Bacteroidota</taxon>
        <taxon>Flavobacteriia</taxon>
        <taxon>Flavobacteriales</taxon>
        <taxon>Flavobacteriaceae</taxon>
        <taxon>Croceitalea</taxon>
    </lineage>
</organism>
<dbReference type="SUPFAM" id="SSF56935">
    <property type="entry name" value="Porins"/>
    <property type="match status" value="1"/>
</dbReference>
<evidence type="ECO:0000256" key="6">
    <source>
        <dbReference type="ARBA" id="ARBA00023237"/>
    </source>
</evidence>
<evidence type="ECO:0000313" key="10">
    <source>
        <dbReference type="Proteomes" id="UP001597526"/>
    </source>
</evidence>
<keyword evidence="2" id="KW-0813">Transport</keyword>
<dbReference type="PANTHER" id="PTHR30069">
    <property type="entry name" value="TONB-DEPENDENT OUTER MEMBRANE RECEPTOR"/>
    <property type="match status" value="1"/>
</dbReference>
<dbReference type="InterPro" id="IPR039426">
    <property type="entry name" value="TonB-dep_rcpt-like"/>
</dbReference>
<reference evidence="10" key="1">
    <citation type="journal article" date="2019" name="Int. J. Syst. Evol. Microbiol.">
        <title>The Global Catalogue of Microorganisms (GCM) 10K type strain sequencing project: providing services to taxonomists for standard genome sequencing and annotation.</title>
        <authorList>
            <consortium name="The Broad Institute Genomics Platform"/>
            <consortium name="The Broad Institute Genome Sequencing Center for Infectious Disease"/>
            <person name="Wu L."/>
            <person name="Ma J."/>
        </authorList>
    </citation>
    <scope>NUCLEOTIDE SEQUENCE [LARGE SCALE GENOMIC DNA]</scope>
    <source>
        <strain evidence="10">KCTC 52368</strain>
    </source>
</reference>
<evidence type="ECO:0000256" key="4">
    <source>
        <dbReference type="ARBA" id="ARBA00022692"/>
    </source>
</evidence>
<dbReference type="PANTHER" id="PTHR30069:SF46">
    <property type="entry name" value="OAR PROTEIN"/>
    <property type="match status" value="1"/>
</dbReference>
<dbReference type="Gene3D" id="2.60.40.1120">
    <property type="entry name" value="Carboxypeptidase-like, regulatory domain"/>
    <property type="match status" value="1"/>
</dbReference>
<evidence type="ECO:0000259" key="8">
    <source>
        <dbReference type="Pfam" id="PF25183"/>
    </source>
</evidence>
<dbReference type="SUPFAM" id="SSF49464">
    <property type="entry name" value="Carboxypeptidase regulatory domain-like"/>
    <property type="match status" value="1"/>
</dbReference>
<feature type="signal peptide" evidence="7">
    <location>
        <begin position="1"/>
        <end position="21"/>
    </location>
</feature>
<dbReference type="InterPro" id="IPR057601">
    <property type="entry name" value="Oar-like_b-barrel"/>
</dbReference>
<evidence type="ECO:0000256" key="5">
    <source>
        <dbReference type="ARBA" id="ARBA00023136"/>
    </source>
</evidence>
<dbReference type="EMBL" id="JBHULB010000007">
    <property type="protein sequence ID" value="MFD2586589.1"/>
    <property type="molecule type" value="Genomic_DNA"/>
</dbReference>
<feature type="domain" description="TonB-dependent transporter Oar-like beta-barrel" evidence="8">
    <location>
        <begin position="244"/>
        <end position="339"/>
    </location>
</feature>
<evidence type="ECO:0000256" key="1">
    <source>
        <dbReference type="ARBA" id="ARBA00004571"/>
    </source>
</evidence>
<evidence type="ECO:0000313" key="9">
    <source>
        <dbReference type="EMBL" id="MFD2586589.1"/>
    </source>
</evidence>
<name>A0ABW5MTX3_9FLAO</name>
<evidence type="ECO:0000256" key="2">
    <source>
        <dbReference type="ARBA" id="ARBA00022448"/>
    </source>
</evidence>
<sequence>MKKIYLVIVALFIGVTAFSQGVTTSAIGGKITDNAGEPLPGASIVAVHTPSGTVYGAATDFDGFYRISGMRTGGPYTVTISYVGFNEDVKEGVYLNLGSTVRISSQMVESATALDEVVVTAVSNGVFGSNKTGTETNISQRQVATMPAASRSLADFVRLTPQAQLTEGDDGFSISLAGQNNRYNAIYIDGAVNNDVFGLAGSGTNGGQTGVNPLSVDAIETFQINIAPFDVRQSGFSGGSVNAVTRSGSNEFKGSAYFFTRNQDLAGKTPPSLVGDDEERQKLADFSANTYGVRLGGPLVKDKLFFFVNYERGEAETPQPFNFSNYTGRASEADLANLRNFVNTTYGYDIGIFDNNTRTLESNTLVAKLDWNINQDHNLSLRHSYVGADNLEARNSGNRGIGFLNGSESFVSNTNSTALELNSRFGNKFSNNLVVGYTAVRDDRDPLGDPFPTVSIQDGNGSINFGAEPFSTANLLNTDYLTITNNFEIYAGRHTVTLGANAEFANVKNLFFAFNFGSYNYEDITDDDGNLITSALDQFLNNSAPEEYQHGYSLVGGTAVGDESDGSADFKTSQFGFYIQDDVDVTEDFKFSFGARIDLPVWKSGPVNEDFNTTTVGILEAAGKDLQGARVGQEISNAVFSPRLGFNWDVNGNRTTQIRGGLGVFTSRLPLVWPGGTYNNNGITGGFSGFFNTNVTEFNPDVNDQTRAVEPGTGGLSGNVDLIAADFKLPQVVKYNIAIDQKLPFWGLIASADFLYTDVITDIYYENLNIPASVGNYQGADNRPFYTRSFGDLLDNTYGRIILASNTGGGNATNATFTLRKPFENGFAGSVSYTYGESNKIFDGTSSQNSSQWRNIQTVNGKNSDIPVSRSDFALGNRITANASYEFKWNDNVKTTVALFYEGVQSGPYSFTYRDTRDLLNDDSRDNALIYIPRDAGEIQFSGDASEQAAKWQQLDTFISSIDYLNENRGSYAERNAVRGPWSHVVDFKLLQDFSLKFGEKTHTLQLSADIFNFTNLLNKNWGQRKFIRNNVNPLTTVSTSGGTPTFDINSGAYNADGTPNIEEIDDFGLQSSRWQAQLGVRYIFN</sequence>
<dbReference type="Gene3D" id="2.40.170.20">
    <property type="entry name" value="TonB-dependent receptor, beta-barrel domain"/>
    <property type="match status" value="1"/>
</dbReference>
<keyword evidence="3" id="KW-1134">Transmembrane beta strand</keyword>
<dbReference type="InterPro" id="IPR037066">
    <property type="entry name" value="Plug_dom_sf"/>
</dbReference>
<dbReference type="InterPro" id="IPR008969">
    <property type="entry name" value="CarboxyPept-like_regulatory"/>
</dbReference>
<protein>
    <submittedName>
        <fullName evidence="9">Carboxypeptidase regulatory-like domain-containing protein</fullName>
    </submittedName>
</protein>
<dbReference type="Pfam" id="PF13620">
    <property type="entry name" value="CarboxypepD_reg"/>
    <property type="match status" value="1"/>
</dbReference>
<gene>
    <name evidence="9" type="ORF">ACFSQJ_06585</name>
</gene>
<keyword evidence="5" id="KW-0472">Membrane</keyword>
<feature type="chain" id="PRO_5046244288" evidence="7">
    <location>
        <begin position="22"/>
        <end position="1086"/>
    </location>
</feature>
<dbReference type="Pfam" id="PF25183">
    <property type="entry name" value="OMP_b-brl_4"/>
    <property type="match status" value="2"/>
</dbReference>
<keyword evidence="4" id="KW-0812">Transmembrane</keyword>
<comment type="caution">
    <text evidence="9">The sequence shown here is derived from an EMBL/GenBank/DDBJ whole genome shotgun (WGS) entry which is preliminary data.</text>
</comment>
<keyword evidence="7" id="KW-0732">Signal</keyword>
<evidence type="ECO:0000256" key="7">
    <source>
        <dbReference type="SAM" id="SignalP"/>
    </source>
</evidence>
<accession>A0ABW5MTX3</accession>
<dbReference type="InterPro" id="IPR036942">
    <property type="entry name" value="Beta-barrel_TonB_sf"/>
</dbReference>
<dbReference type="Gene3D" id="2.170.130.10">
    <property type="entry name" value="TonB-dependent receptor, plug domain"/>
    <property type="match status" value="1"/>
</dbReference>
<evidence type="ECO:0000256" key="3">
    <source>
        <dbReference type="ARBA" id="ARBA00022452"/>
    </source>
</evidence>
<feature type="domain" description="TonB-dependent transporter Oar-like beta-barrel" evidence="8">
    <location>
        <begin position="353"/>
        <end position="1019"/>
    </location>
</feature>
<comment type="subcellular location">
    <subcellularLocation>
        <location evidence="1">Cell outer membrane</location>
        <topology evidence="1">Multi-pass membrane protein</topology>
    </subcellularLocation>
</comment>
<dbReference type="RefSeq" id="WP_377766162.1">
    <property type="nucleotide sequence ID" value="NZ_JBHULB010000007.1"/>
</dbReference>
<keyword evidence="10" id="KW-1185">Reference proteome</keyword>
<proteinExistence type="predicted"/>
<keyword evidence="6" id="KW-0998">Cell outer membrane</keyword>